<keyword evidence="4" id="KW-0071">Autoinducer synthesis</keyword>
<dbReference type="Proteomes" id="UP000295565">
    <property type="component" value="Unassembled WGS sequence"/>
</dbReference>
<evidence type="ECO:0000256" key="3">
    <source>
        <dbReference type="ARBA" id="ARBA00022654"/>
    </source>
</evidence>
<dbReference type="GO" id="GO:0061579">
    <property type="term" value="F:N-acyl homoserine lactone synthase activity"/>
    <property type="evidence" value="ECO:0007669"/>
    <property type="project" value="UniProtKB-EC"/>
</dbReference>
<protein>
    <recommendedName>
        <fullName evidence="2">acyl-homoserine-lactone synthase</fullName>
        <ecNumber evidence="2">2.3.1.184</ecNumber>
    </recommendedName>
</protein>
<dbReference type="GO" id="GO:0009372">
    <property type="term" value="P:quorum sensing"/>
    <property type="evidence" value="ECO:0007669"/>
    <property type="project" value="UniProtKB-KW"/>
</dbReference>
<sequence>MSAISVECPIENSNTNHNQFFQDVQKKFEVDNIIHSFQELVTLRKNELLQIYPDLSNGNLAAIFESSRSIAHIQSHAIISINSYWHQLEKTAIELFGNLLACWGYYERFLILDKYQALPVSLFNNLPRDEFEYKSEIVEHIENDPRYFYTLHCNTPLLLSDAIKLINIELFIIEYKWYEILSLLQLSQRGNHFLLYNKKRTILVSTSLIQNWNDRKNWLSFDPFFQGKQWISCHPLDAGKYLYETGIFNKNIISEQNCENETSFSNYLDDYDAICEVLRLTVSGPKSFRYFLLYLCQKHLMKQLVDYGKLLSFTIIEQPVMLNLYKKLSSTCYLSRCYNYINGSNNATYKGFWFTQKLRDELSNIDWKKYKSLIIQKSRINFV</sequence>
<evidence type="ECO:0000313" key="7">
    <source>
        <dbReference type="Proteomes" id="UP000295565"/>
    </source>
</evidence>
<keyword evidence="7" id="KW-1185">Reference proteome</keyword>
<organism evidence="6 7">
    <name type="scientific">Celerinatantimonas diazotrophica</name>
    <dbReference type="NCBI Taxonomy" id="412034"/>
    <lineage>
        <taxon>Bacteria</taxon>
        <taxon>Pseudomonadati</taxon>
        <taxon>Pseudomonadota</taxon>
        <taxon>Gammaproteobacteria</taxon>
        <taxon>Celerinatantimonadaceae</taxon>
        <taxon>Celerinatantimonas</taxon>
    </lineage>
</organism>
<comment type="caution">
    <text evidence="6">The sequence shown here is derived from an EMBL/GenBank/DDBJ whole genome shotgun (WGS) entry which is preliminary data.</text>
</comment>
<evidence type="ECO:0000256" key="4">
    <source>
        <dbReference type="ARBA" id="ARBA00022929"/>
    </source>
</evidence>
<evidence type="ECO:0000313" key="6">
    <source>
        <dbReference type="EMBL" id="TCK51981.1"/>
    </source>
</evidence>
<gene>
    <name evidence="6" type="ORF">EV690_2077</name>
</gene>
<reference evidence="6 7" key="1">
    <citation type="submission" date="2019-03" db="EMBL/GenBank/DDBJ databases">
        <title>Genomic Encyclopedia of Type Strains, Phase IV (KMG-IV): sequencing the most valuable type-strain genomes for metagenomic binning, comparative biology and taxonomic classification.</title>
        <authorList>
            <person name="Goeker M."/>
        </authorList>
    </citation>
    <scope>NUCLEOTIDE SEQUENCE [LARGE SCALE GENOMIC DNA]</scope>
    <source>
        <strain evidence="6 7">DSM 18577</strain>
    </source>
</reference>
<dbReference type="RefSeq" id="WP_131912892.1">
    <property type="nucleotide sequence ID" value="NZ_SMGD01000013.1"/>
</dbReference>
<dbReference type="OrthoDB" id="5826416at2"/>
<name>A0A4V2PPR5_9GAMM</name>
<evidence type="ECO:0000256" key="2">
    <source>
        <dbReference type="ARBA" id="ARBA00012340"/>
    </source>
</evidence>
<accession>A0A4V2PPR5</accession>
<evidence type="ECO:0000256" key="5">
    <source>
        <dbReference type="ARBA" id="ARBA00048576"/>
    </source>
</evidence>
<dbReference type="EC" id="2.3.1.184" evidence="2"/>
<comment type="catalytic activity">
    <reaction evidence="5">
        <text>a fatty acyl-[ACP] + S-adenosyl-L-methionine = an N-acyl-L-homoserine lactone + S-methyl-5'-thioadenosine + holo-[ACP] + H(+)</text>
        <dbReference type="Rhea" id="RHEA:10096"/>
        <dbReference type="Rhea" id="RHEA-COMP:9685"/>
        <dbReference type="Rhea" id="RHEA-COMP:14125"/>
        <dbReference type="ChEBI" id="CHEBI:15378"/>
        <dbReference type="ChEBI" id="CHEBI:17509"/>
        <dbReference type="ChEBI" id="CHEBI:55474"/>
        <dbReference type="ChEBI" id="CHEBI:59789"/>
        <dbReference type="ChEBI" id="CHEBI:64479"/>
        <dbReference type="ChEBI" id="CHEBI:138651"/>
        <dbReference type="EC" id="2.3.1.184"/>
    </reaction>
</comment>
<dbReference type="EMBL" id="SMGD01000013">
    <property type="protein sequence ID" value="TCK51981.1"/>
    <property type="molecule type" value="Genomic_DNA"/>
</dbReference>
<proteinExistence type="inferred from homology"/>
<dbReference type="InterPro" id="IPR035304">
    <property type="entry name" value="AHL_synthase"/>
</dbReference>
<evidence type="ECO:0000256" key="1">
    <source>
        <dbReference type="ARBA" id="ARBA00009683"/>
    </source>
</evidence>
<comment type="similarity">
    <text evidence="1">Belongs to the LuxM / VanM family.</text>
</comment>
<keyword evidence="3" id="KW-0673">Quorum sensing</keyword>
<dbReference type="AlphaFoldDB" id="A0A4V2PPR5"/>
<dbReference type="Pfam" id="PF17327">
    <property type="entry name" value="AHL_synthase"/>
    <property type="match status" value="1"/>
</dbReference>